<keyword evidence="2" id="KW-1185">Reference proteome</keyword>
<sequence length="157" mass="17366">MAKPNNKSPLVLAQGTAQRFVVRAGSHELGDWAAVSGLEVKWGIADHRVGDSDQYFKFAMVQKYEPIKLRRALDPEGSKLVQQWLDDVQRLGALPEDGAVDIVDSATGQVLLTWTLKAMFPIRWKVTDFEASNAKPYVETLEVVHSGLLTGAYRAQA</sequence>
<dbReference type="RefSeq" id="WP_133849455.1">
    <property type="nucleotide sequence ID" value="NZ_SNXZ01000002.1"/>
</dbReference>
<accession>A0A4V3CZR8</accession>
<protein>
    <submittedName>
        <fullName evidence="1">Phage tail-like protein</fullName>
    </submittedName>
</protein>
<organism evidence="1 2">
    <name type="scientific">Labedaea rhizosphaerae</name>
    <dbReference type="NCBI Taxonomy" id="598644"/>
    <lineage>
        <taxon>Bacteria</taxon>
        <taxon>Bacillati</taxon>
        <taxon>Actinomycetota</taxon>
        <taxon>Actinomycetes</taxon>
        <taxon>Pseudonocardiales</taxon>
        <taxon>Pseudonocardiaceae</taxon>
        <taxon>Labedaea</taxon>
    </lineage>
</organism>
<dbReference type="EMBL" id="SNXZ01000002">
    <property type="protein sequence ID" value="TDQ00791.1"/>
    <property type="molecule type" value="Genomic_DNA"/>
</dbReference>
<dbReference type="OrthoDB" id="9799891at2"/>
<comment type="caution">
    <text evidence="1">The sequence shown here is derived from an EMBL/GenBank/DDBJ whole genome shotgun (WGS) entry which is preliminary data.</text>
</comment>
<dbReference type="Proteomes" id="UP000295444">
    <property type="component" value="Unassembled WGS sequence"/>
</dbReference>
<gene>
    <name evidence="1" type="ORF">EV186_102657</name>
</gene>
<dbReference type="InterPro" id="IPR010667">
    <property type="entry name" value="Phage_T4_Gp19"/>
</dbReference>
<evidence type="ECO:0000313" key="2">
    <source>
        <dbReference type="Proteomes" id="UP000295444"/>
    </source>
</evidence>
<proteinExistence type="predicted"/>
<dbReference type="AlphaFoldDB" id="A0A4V3CZR8"/>
<dbReference type="GO" id="GO:0005198">
    <property type="term" value="F:structural molecule activity"/>
    <property type="evidence" value="ECO:0007669"/>
    <property type="project" value="InterPro"/>
</dbReference>
<reference evidence="1 2" key="1">
    <citation type="submission" date="2019-03" db="EMBL/GenBank/DDBJ databases">
        <title>Genomic Encyclopedia of Type Strains, Phase IV (KMG-IV): sequencing the most valuable type-strain genomes for metagenomic binning, comparative biology and taxonomic classification.</title>
        <authorList>
            <person name="Goeker M."/>
        </authorList>
    </citation>
    <scope>NUCLEOTIDE SEQUENCE [LARGE SCALE GENOMIC DNA]</scope>
    <source>
        <strain evidence="1 2">DSM 45361</strain>
    </source>
</reference>
<dbReference type="Pfam" id="PF06841">
    <property type="entry name" value="Phage_T4_gp19"/>
    <property type="match status" value="1"/>
</dbReference>
<name>A0A4V3CZR8_LABRH</name>
<evidence type="ECO:0000313" key="1">
    <source>
        <dbReference type="EMBL" id="TDQ00791.1"/>
    </source>
</evidence>